<evidence type="ECO:0000256" key="4">
    <source>
        <dbReference type="ARBA" id="ARBA00022833"/>
    </source>
</evidence>
<evidence type="ECO:0000256" key="2">
    <source>
        <dbReference type="ARBA" id="ARBA00022723"/>
    </source>
</evidence>
<comment type="cofactor">
    <cofactor evidence="6">
        <name>Zn(2+)</name>
        <dbReference type="ChEBI" id="CHEBI:29105"/>
    </cofactor>
    <text evidence="6">Binds 1 zinc ion per subunit.</text>
</comment>
<dbReference type="CDD" id="cd07331">
    <property type="entry name" value="M48C_Oma1_like"/>
    <property type="match status" value="1"/>
</dbReference>
<dbReference type="InterPro" id="IPR051156">
    <property type="entry name" value="Mito/Outer_Membr_Metalloprot"/>
</dbReference>
<dbReference type="InterPro" id="IPR001915">
    <property type="entry name" value="Peptidase_M48"/>
</dbReference>
<dbReference type="Gene3D" id="3.30.2010.10">
    <property type="entry name" value="Metalloproteases ('zincins'), catalytic domain"/>
    <property type="match status" value="1"/>
</dbReference>
<dbReference type="PATRIC" id="fig|1429439.4.peg.303"/>
<evidence type="ECO:0000256" key="5">
    <source>
        <dbReference type="ARBA" id="ARBA00023049"/>
    </source>
</evidence>
<comment type="similarity">
    <text evidence="6">Belongs to the peptidase M48 family.</text>
</comment>
<dbReference type="GO" id="GO:0051603">
    <property type="term" value="P:proteolysis involved in protein catabolic process"/>
    <property type="evidence" value="ECO:0007669"/>
    <property type="project" value="TreeGrafter"/>
</dbReference>
<name>W4MGI9_9BACT</name>
<reference evidence="8 9" key="1">
    <citation type="journal article" date="2014" name="Nature">
        <title>An environmental bacterial taxon with a large and distinct metabolic repertoire.</title>
        <authorList>
            <person name="Wilson M.C."/>
            <person name="Mori T."/>
            <person name="Ruckert C."/>
            <person name="Uria A.R."/>
            <person name="Helf M.J."/>
            <person name="Takada K."/>
            <person name="Gernert C."/>
            <person name="Steffens U.A."/>
            <person name="Heycke N."/>
            <person name="Schmitt S."/>
            <person name="Rinke C."/>
            <person name="Helfrich E.J."/>
            <person name="Brachmann A.O."/>
            <person name="Gurgui C."/>
            <person name="Wakimoto T."/>
            <person name="Kracht M."/>
            <person name="Crusemann M."/>
            <person name="Hentschel U."/>
            <person name="Abe I."/>
            <person name="Matsunaga S."/>
            <person name="Kalinowski J."/>
            <person name="Takeyama H."/>
            <person name="Piel J."/>
        </authorList>
    </citation>
    <scope>NUCLEOTIDE SEQUENCE [LARGE SCALE GENOMIC DNA]</scope>
    <source>
        <strain evidence="9">TSY2</strain>
    </source>
</reference>
<comment type="caution">
    <text evidence="8">The sequence shown here is derived from an EMBL/GenBank/DDBJ whole genome shotgun (WGS) entry which is preliminary data.</text>
</comment>
<keyword evidence="3 6" id="KW-0378">Hydrolase</keyword>
<dbReference type="PANTHER" id="PTHR22726:SF1">
    <property type="entry name" value="METALLOENDOPEPTIDASE OMA1, MITOCHONDRIAL"/>
    <property type="match status" value="1"/>
</dbReference>
<dbReference type="PANTHER" id="PTHR22726">
    <property type="entry name" value="METALLOENDOPEPTIDASE OMA1"/>
    <property type="match status" value="1"/>
</dbReference>
<evidence type="ECO:0000256" key="1">
    <source>
        <dbReference type="ARBA" id="ARBA00022670"/>
    </source>
</evidence>
<dbReference type="HOGENOM" id="CLU_029002_5_0_7"/>
<accession>W4MGI9</accession>
<organism evidence="8 9">
    <name type="scientific">Candidatus Entotheonella gemina</name>
    <dbReference type="NCBI Taxonomy" id="1429439"/>
    <lineage>
        <taxon>Bacteria</taxon>
        <taxon>Pseudomonadati</taxon>
        <taxon>Nitrospinota/Tectimicrobiota group</taxon>
        <taxon>Candidatus Tectimicrobiota</taxon>
        <taxon>Candidatus Entotheonellia</taxon>
        <taxon>Candidatus Entotheonellales</taxon>
        <taxon>Candidatus Entotheonellaceae</taxon>
        <taxon>Candidatus Entotheonella</taxon>
    </lineage>
</organism>
<dbReference type="GO" id="GO:0046872">
    <property type="term" value="F:metal ion binding"/>
    <property type="evidence" value="ECO:0007669"/>
    <property type="project" value="UniProtKB-KW"/>
</dbReference>
<dbReference type="GO" id="GO:0016020">
    <property type="term" value="C:membrane"/>
    <property type="evidence" value="ECO:0007669"/>
    <property type="project" value="TreeGrafter"/>
</dbReference>
<dbReference type="AlphaFoldDB" id="W4MGI9"/>
<evidence type="ECO:0000313" key="9">
    <source>
        <dbReference type="Proteomes" id="UP000019140"/>
    </source>
</evidence>
<evidence type="ECO:0000313" key="8">
    <source>
        <dbReference type="EMBL" id="ETX09056.1"/>
    </source>
</evidence>
<keyword evidence="1 6" id="KW-0645">Protease</keyword>
<sequence length="244" mass="26678">MTGVLVIVACETVPVTGRSQLILLSEPEELQLGLTAYREILSQENVSRSRRVNAMVQRVGERIAAVSDRPNYEWEFRVIDKDEANAFALPGGKVAVYTGILKYTKTEAGLAVVMGHEVAHALARHGAERMSQSMVANTGLNALGAIAGVQNPGVMQAISMAYGLGVELPFGRHQESEADRIGLVLMAKAGYDPREAVPFWQRMSAGKGKGGPPQFLSTHPSGETRIRQLQEWMPEALSHYRPRR</sequence>
<dbReference type="Proteomes" id="UP000019140">
    <property type="component" value="Unassembled WGS sequence"/>
</dbReference>
<dbReference type="GO" id="GO:0004222">
    <property type="term" value="F:metalloendopeptidase activity"/>
    <property type="evidence" value="ECO:0007669"/>
    <property type="project" value="InterPro"/>
</dbReference>
<evidence type="ECO:0000259" key="7">
    <source>
        <dbReference type="Pfam" id="PF01435"/>
    </source>
</evidence>
<protein>
    <recommendedName>
        <fullName evidence="7">Peptidase M48 domain-containing protein</fullName>
    </recommendedName>
</protein>
<dbReference type="EMBL" id="AZHX01000064">
    <property type="protein sequence ID" value="ETX09056.1"/>
    <property type="molecule type" value="Genomic_DNA"/>
</dbReference>
<evidence type="ECO:0000256" key="6">
    <source>
        <dbReference type="RuleBase" id="RU003983"/>
    </source>
</evidence>
<keyword evidence="4 6" id="KW-0862">Zinc</keyword>
<proteinExistence type="inferred from homology"/>
<gene>
    <name evidence="8" type="ORF">ETSY2_01730</name>
</gene>
<keyword evidence="2" id="KW-0479">Metal-binding</keyword>
<keyword evidence="5 6" id="KW-0482">Metalloprotease</keyword>
<dbReference type="Pfam" id="PF01435">
    <property type="entry name" value="Peptidase_M48"/>
    <property type="match status" value="1"/>
</dbReference>
<feature type="domain" description="Peptidase M48" evidence="7">
    <location>
        <begin position="53"/>
        <end position="232"/>
    </location>
</feature>
<keyword evidence="9" id="KW-1185">Reference proteome</keyword>
<evidence type="ECO:0000256" key="3">
    <source>
        <dbReference type="ARBA" id="ARBA00022801"/>
    </source>
</evidence>